<dbReference type="Proteomes" id="UP000626092">
    <property type="component" value="Unassembled WGS sequence"/>
</dbReference>
<evidence type="ECO:0000256" key="6">
    <source>
        <dbReference type="ARBA" id="ARBA00023242"/>
    </source>
</evidence>
<evidence type="ECO:0000259" key="8">
    <source>
        <dbReference type="PROSITE" id="PS51998"/>
    </source>
</evidence>
<accession>A0A834HHD7</accession>
<dbReference type="SUPFAM" id="SSF54447">
    <property type="entry name" value="ssDNA-binding transcriptional regulator domain"/>
    <property type="match status" value="1"/>
</dbReference>
<evidence type="ECO:0000313" key="9">
    <source>
        <dbReference type="EMBL" id="KAF7154189.1"/>
    </source>
</evidence>
<dbReference type="PROSITE" id="PS51998">
    <property type="entry name" value="DEK_C"/>
    <property type="match status" value="1"/>
</dbReference>
<dbReference type="Pfam" id="PF02229">
    <property type="entry name" value="PC4"/>
    <property type="match status" value="1"/>
</dbReference>
<dbReference type="InterPro" id="IPR003173">
    <property type="entry name" value="PC4_C"/>
</dbReference>
<dbReference type="GO" id="GO:0060261">
    <property type="term" value="P:positive regulation of transcription initiation by RNA polymerase II"/>
    <property type="evidence" value="ECO:0007669"/>
    <property type="project" value="InterPro"/>
</dbReference>
<dbReference type="Gene3D" id="2.30.31.10">
    <property type="entry name" value="Transcriptional Coactivator Pc4, Chain A"/>
    <property type="match status" value="1"/>
</dbReference>
<keyword evidence="6" id="KW-0539">Nucleus</keyword>
<feature type="domain" description="DEK-C" evidence="8">
    <location>
        <begin position="6"/>
        <end position="63"/>
    </location>
</feature>
<protein>
    <recommendedName>
        <fullName evidence="8">DEK-C domain-containing protein</fullName>
    </recommendedName>
</protein>
<dbReference type="AlphaFoldDB" id="A0A834HHD7"/>
<evidence type="ECO:0000256" key="4">
    <source>
        <dbReference type="ARBA" id="ARBA00023125"/>
    </source>
</evidence>
<evidence type="ECO:0000256" key="1">
    <source>
        <dbReference type="ARBA" id="ARBA00004123"/>
    </source>
</evidence>
<sequence length="335" mass="36758">MEPRETPEIEKIVETVVSILKQSDLEEATEQKVRSTAADKLGIDPSELSYKWIVRRCVEAYLLSLDDDEEEEGNKDKAQELLHQGGLKQGQKRKLSEKRSLVVHDFGGKTLVSFRDYSEKNGKLLPSARGISLSTEQWSAFRQRVPDIQAAIAKLESRIRSKDARKHMETDMSNSAAALAQGLVPMEMKQIKEDINDLFDSPTASAPPGVIPMETEQVEADVSNVSAPQEVIPMETKQVEADVSKAVGKQVEPDRSNAETASAPHGLVSMETKQIEADKSKYVITSATKGVIPMETKQIGLDITNSVTACVTQGVIPVEKNQIEADVSNAGDNKD</sequence>
<keyword evidence="4" id="KW-0238">DNA-binding</keyword>
<comment type="caution">
    <text evidence="9">The sequence shown here is derived from an EMBL/GenBank/DDBJ whole genome shotgun (WGS) entry which is preliminary data.</text>
</comment>
<evidence type="ECO:0000256" key="3">
    <source>
        <dbReference type="ARBA" id="ARBA00023015"/>
    </source>
</evidence>
<keyword evidence="5" id="KW-0804">Transcription</keyword>
<comment type="similarity">
    <text evidence="2">Belongs to the transcriptional coactivator PC4 family.</text>
</comment>
<evidence type="ECO:0000256" key="5">
    <source>
        <dbReference type="ARBA" id="ARBA00023163"/>
    </source>
</evidence>
<feature type="region of interest" description="Disordered" evidence="7">
    <location>
        <begin position="248"/>
        <end position="267"/>
    </location>
</feature>
<dbReference type="InterPro" id="IPR009044">
    <property type="entry name" value="ssDNA-bd_transcriptional_reg"/>
</dbReference>
<dbReference type="PANTHER" id="PTHR13215">
    <property type="entry name" value="RNA POLYMERASE II TRANSCRIPTIONAL COACTIVATOR"/>
    <property type="match status" value="1"/>
</dbReference>
<dbReference type="GO" id="GO:0003713">
    <property type="term" value="F:transcription coactivator activity"/>
    <property type="evidence" value="ECO:0007669"/>
    <property type="project" value="InterPro"/>
</dbReference>
<dbReference type="EMBL" id="WJXA01000001">
    <property type="protein sequence ID" value="KAF7154189.1"/>
    <property type="molecule type" value="Genomic_DNA"/>
</dbReference>
<evidence type="ECO:0000256" key="2">
    <source>
        <dbReference type="ARBA" id="ARBA00009001"/>
    </source>
</evidence>
<evidence type="ECO:0000256" key="7">
    <source>
        <dbReference type="SAM" id="MobiDB-lite"/>
    </source>
</evidence>
<organism evidence="9 10">
    <name type="scientific">Rhododendron simsii</name>
    <name type="common">Sims's rhododendron</name>
    <dbReference type="NCBI Taxonomy" id="118357"/>
    <lineage>
        <taxon>Eukaryota</taxon>
        <taxon>Viridiplantae</taxon>
        <taxon>Streptophyta</taxon>
        <taxon>Embryophyta</taxon>
        <taxon>Tracheophyta</taxon>
        <taxon>Spermatophyta</taxon>
        <taxon>Magnoliopsida</taxon>
        <taxon>eudicotyledons</taxon>
        <taxon>Gunneridae</taxon>
        <taxon>Pentapetalae</taxon>
        <taxon>asterids</taxon>
        <taxon>Ericales</taxon>
        <taxon>Ericaceae</taxon>
        <taxon>Ericoideae</taxon>
        <taxon>Rhodoreae</taxon>
        <taxon>Rhododendron</taxon>
    </lineage>
</organism>
<dbReference type="GO" id="GO:0005634">
    <property type="term" value="C:nucleus"/>
    <property type="evidence" value="ECO:0007669"/>
    <property type="project" value="UniProtKB-SubCell"/>
</dbReference>
<reference evidence="9" key="1">
    <citation type="submission" date="2019-11" db="EMBL/GenBank/DDBJ databases">
        <authorList>
            <person name="Liu Y."/>
            <person name="Hou J."/>
            <person name="Li T.-Q."/>
            <person name="Guan C.-H."/>
            <person name="Wu X."/>
            <person name="Wu H.-Z."/>
            <person name="Ling F."/>
            <person name="Zhang R."/>
            <person name="Shi X.-G."/>
            <person name="Ren J.-P."/>
            <person name="Chen E.-F."/>
            <person name="Sun J.-M."/>
        </authorList>
    </citation>
    <scope>NUCLEOTIDE SEQUENCE</scope>
    <source>
        <strain evidence="9">Adult_tree_wgs_1</strain>
        <tissue evidence="9">Leaves</tissue>
    </source>
</reference>
<evidence type="ECO:0000313" key="10">
    <source>
        <dbReference type="Proteomes" id="UP000626092"/>
    </source>
</evidence>
<dbReference type="InterPro" id="IPR014876">
    <property type="entry name" value="DEK_C"/>
</dbReference>
<dbReference type="InterPro" id="IPR045125">
    <property type="entry name" value="Sub1/Tcp4-like"/>
</dbReference>
<keyword evidence="3" id="KW-0805">Transcription regulation</keyword>
<proteinExistence type="inferred from homology"/>
<dbReference type="OrthoDB" id="2505440at2759"/>
<dbReference type="GO" id="GO:0003677">
    <property type="term" value="F:DNA binding"/>
    <property type="evidence" value="ECO:0007669"/>
    <property type="project" value="UniProtKB-KW"/>
</dbReference>
<gene>
    <name evidence="9" type="ORF">RHSIM_Rhsim01G0173700</name>
</gene>
<keyword evidence="10" id="KW-1185">Reference proteome</keyword>
<dbReference type="Pfam" id="PF08766">
    <property type="entry name" value="DEK_C"/>
    <property type="match status" value="1"/>
</dbReference>
<comment type="subcellular location">
    <subcellularLocation>
        <location evidence="1">Nucleus</location>
    </subcellularLocation>
</comment>
<name>A0A834HHD7_RHOSS</name>